<dbReference type="EC" id="5.3.1.8" evidence="4"/>
<dbReference type="GO" id="GO:0008270">
    <property type="term" value="F:zinc ion binding"/>
    <property type="evidence" value="ECO:0007669"/>
    <property type="project" value="InterPro"/>
</dbReference>
<evidence type="ECO:0000259" key="3">
    <source>
        <dbReference type="Pfam" id="PF20511"/>
    </source>
</evidence>
<evidence type="ECO:0000256" key="1">
    <source>
        <dbReference type="ARBA" id="ARBA00022723"/>
    </source>
</evidence>
<dbReference type="Gene3D" id="2.60.120.10">
    <property type="entry name" value="Jelly Rolls"/>
    <property type="match status" value="2"/>
</dbReference>
<dbReference type="CDD" id="cd07010">
    <property type="entry name" value="cupin_PMI_type_I_N_bac"/>
    <property type="match status" value="1"/>
</dbReference>
<dbReference type="InterPro" id="IPR014710">
    <property type="entry name" value="RmlC-like_jellyroll"/>
</dbReference>
<dbReference type="InterPro" id="IPR051804">
    <property type="entry name" value="Carb_Metab_Reg_Kinase/Isom"/>
</dbReference>
<dbReference type="Pfam" id="PF20511">
    <property type="entry name" value="PMI_typeI_cat"/>
    <property type="match status" value="1"/>
</dbReference>
<comment type="caution">
    <text evidence="4">The sequence shown here is derived from an EMBL/GenBank/DDBJ whole genome shotgun (WGS) entry which is preliminary data.</text>
</comment>
<dbReference type="AlphaFoldDB" id="A0A644XA06"/>
<feature type="domain" description="Phosphomannose isomerase type I catalytic" evidence="3">
    <location>
        <begin position="4"/>
        <end position="46"/>
    </location>
</feature>
<dbReference type="InterPro" id="IPR011051">
    <property type="entry name" value="RmlC_Cupin_sf"/>
</dbReference>
<dbReference type="InterPro" id="IPR046457">
    <property type="entry name" value="PMI_typeI_cat"/>
</dbReference>
<evidence type="ECO:0000256" key="2">
    <source>
        <dbReference type="ARBA" id="ARBA00022833"/>
    </source>
</evidence>
<dbReference type="GO" id="GO:0004476">
    <property type="term" value="F:mannose-6-phosphate isomerase activity"/>
    <property type="evidence" value="ECO:0007669"/>
    <property type="project" value="UniProtKB-EC"/>
</dbReference>
<dbReference type="PANTHER" id="PTHR42742">
    <property type="entry name" value="TRANSCRIPTIONAL REPRESSOR MPRA"/>
    <property type="match status" value="1"/>
</dbReference>
<protein>
    <submittedName>
        <fullName evidence="4">Mannose-6-phosphate isomerase ManA</fullName>
        <ecNumber evidence="4">5.3.1.8</ecNumber>
    </submittedName>
</protein>
<dbReference type="EMBL" id="VSSQ01002006">
    <property type="protein sequence ID" value="MPM12668.1"/>
    <property type="molecule type" value="Genomic_DNA"/>
</dbReference>
<organism evidence="4">
    <name type="scientific">bioreactor metagenome</name>
    <dbReference type="NCBI Taxonomy" id="1076179"/>
    <lineage>
        <taxon>unclassified sequences</taxon>
        <taxon>metagenomes</taxon>
        <taxon>ecological metagenomes</taxon>
    </lineage>
</organism>
<name>A0A644XA06_9ZZZZ</name>
<sequence length="248" mass="28058">MGELVGDSVYERYGNELPLLIKILDIDGPLSLQIHPDDNTAMERHNSYGKTECWYIMEAEPSARIYLGLNRTLTAQEFYDMCKNNTIERALNVITPKKGDLIHIAPGTLHAAKGGILVAEIQQVSDVTYRVYDWGREHDPSTAREMHMDLAIDCIDYNLLVPESLLRLEGFCETPYFKIQEQEIIEPLVKNSHFHDGFTLYFVTEGSVEVFTGKTMEKIGRGEVLMIPASLGEYRIIGKGKVLEISCI</sequence>
<reference evidence="4" key="1">
    <citation type="submission" date="2019-08" db="EMBL/GenBank/DDBJ databases">
        <authorList>
            <person name="Kucharzyk K."/>
            <person name="Murdoch R.W."/>
            <person name="Higgins S."/>
            <person name="Loffler F."/>
        </authorList>
    </citation>
    <scope>NUCLEOTIDE SEQUENCE</scope>
</reference>
<gene>
    <name evidence="4" type="primary">manA_8</name>
    <name evidence="4" type="ORF">SDC9_59022</name>
</gene>
<keyword evidence="1" id="KW-0479">Metal-binding</keyword>
<dbReference type="SUPFAM" id="SSF51182">
    <property type="entry name" value="RmlC-like cupins"/>
    <property type="match status" value="1"/>
</dbReference>
<keyword evidence="2" id="KW-0862">Zinc</keyword>
<accession>A0A644XA06</accession>
<proteinExistence type="predicted"/>
<dbReference type="PANTHER" id="PTHR42742:SF3">
    <property type="entry name" value="FRUCTOKINASE"/>
    <property type="match status" value="1"/>
</dbReference>
<keyword evidence="4" id="KW-0413">Isomerase</keyword>
<evidence type="ECO:0000313" key="4">
    <source>
        <dbReference type="EMBL" id="MPM12668.1"/>
    </source>
</evidence>